<dbReference type="Gene3D" id="3.40.630.30">
    <property type="match status" value="1"/>
</dbReference>
<evidence type="ECO:0000313" key="3">
    <source>
        <dbReference type="EMBL" id="RKN30573.1"/>
    </source>
</evidence>
<dbReference type="InterPro" id="IPR051908">
    <property type="entry name" value="Ribosomal_N-acetyltransferase"/>
</dbReference>
<evidence type="ECO:0000313" key="4">
    <source>
        <dbReference type="Proteomes" id="UP000271548"/>
    </source>
</evidence>
<dbReference type="CDD" id="cd04301">
    <property type="entry name" value="NAT_SF"/>
    <property type="match status" value="1"/>
</dbReference>
<dbReference type="InterPro" id="IPR016181">
    <property type="entry name" value="Acyl_CoA_acyltransferase"/>
</dbReference>
<dbReference type="AlphaFoldDB" id="A0A3A9Y1N7"/>
<evidence type="ECO:0000259" key="1">
    <source>
        <dbReference type="PROSITE" id="PS51186"/>
    </source>
</evidence>
<sequence>MFALRLTSDVELRPLEPWRAEEFLAHLDRAREHIAPWVGPSFVATDLDSARAVLRRYADRWARDAGGIWGLWRRDTLVGGVMLVSFDVSLGVCEVGCWLEPSAQGHGLVFRAVRHVVDWAVRERGVHRVEWRTKPDNVRSIALARRLGLRHEGTLRAVYPGPSGRIDIQVWSVLADEWRASFPVEGGEPEKDPRPVG</sequence>
<dbReference type="EMBL" id="RAZT01000009">
    <property type="protein sequence ID" value="RKN30573.1"/>
    <property type="molecule type" value="Genomic_DNA"/>
</dbReference>
<accession>A0A3A9Y1N7</accession>
<dbReference type="RefSeq" id="WP_120675359.1">
    <property type="nucleotide sequence ID" value="NZ_RAZS01000002.1"/>
</dbReference>
<dbReference type="FunFam" id="3.40.630.30:FF:000182">
    <property type="entry name" value="Putative acetyltransferase"/>
    <property type="match status" value="1"/>
</dbReference>
<dbReference type="PANTHER" id="PTHR43441:SF10">
    <property type="entry name" value="ACETYLTRANSFERASE"/>
    <property type="match status" value="1"/>
</dbReference>
<reference evidence="4 5" key="1">
    <citation type="submission" date="2018-09" db="EMBL/GenBank/DDBJ databases">
        <title>Micromonospora sp. nov. MS1-9, isolated from a root of Musa sp.</title>
        <authorList>
            <person name="Kuncharoen N."/>
            <person name="Kudo T."/>
            <person name="Ohkuma M."/>
            <person name="Yuki M."/>
            <person name="Tanasupawat S."/>
        </authorList>
    </citation>
    <scope>NUCLEOTIDE SEQUENCE [LARGE SCALE GENOMIC DNA]</scope>
    <source>
        <strain evidence="3 5">MS1-9</strain>
        <strain evidence="2 4">NGC1-4</strain>
    </source>
</reference>
<keyword evidence="3" id="KW-0808">Transferase</keyword>
<dbReference type="Proteomes" id="UP000275865">
    <property type="component" value="Unassembled WGS sequence"/>
</dbReference>
<evidence type="ECO:0000313" key="5">
    <source>
        <dbReference type="Proteomes" id="UP000275865"/>
    </source>
</evidence>
<evidence type="ECO:0000313" key="2">
    <source>
        <dbReference type="EMBL" id="RKN22554.1"/>
    </source>
</evidence>
<dbReference type="PANTHER" id="PTHR43441">
    <property type="entry name" value="RIBOSOMAL-PROTEIN-SERINE ACETYLTRANSFERASE"/>
    <property type="match status" value="1"/>
</dbReference>
<dbReference type="Proteomes" id="UP000271548">
    <property type="component" value="Unassembled WGS sequence"/>
</dbReference>
<proteinExistence type="predicted"/>
<dbReference type="EMBL" id="RAZS01000002">
    <property type="protein sequence ID" value="RKN22554.1"/>
    <property type="molecule type" value="Genomic_DNA"/>
</dbReference>
<dbReference type="GO" id="GO:1990189">
    <property type="term" value="F:protein N-terminal-serine acetyltransferase activity"/>
    <property type="evidence" value="ECO:0007669"/>
    <property type="project" value="TreeGrafter"/>
</dbReference>
<dbReference type="InterPro" id="IPR000182">
    <property type="entry name" value="GNAT_dom"/>
</dbReference>
<dbReference type="OrthoDB" id="5191051at2"/>
<dbReference type="Pfam" id="PF13302">
    <property type="entry name" value="Acetyltransf_3"/>
    <property type="match status" value="1"/>
</dbReference>
<gene>
    <name evidence="3" type="ORF">D7044_19390</name>
    <name evidence="2" type="ORF">D7147_07875</name>
</gene>
<protein>
    <submittedName>
        <fullName evidence="3">N-acetyltransferase</fullName>
    </submittedName>
</protein>
<organism evidence="3 5">
    <name type="scientific">Micromonospora musae</name>
    <dbReference type="NCBI Taxonomy" id="1894970"/>
    <lineage>
        <taxon>Bacteria</taxon>
        <taxon>Bacillati</taxon>
        <taxon>Actinomycetota</taxon>
        <taxon>Actinomycetes</taxon>
        <taxon>Micromonosporales</taxon>
        <taxon>Micromonosporaceae</taxon>
        <taxon>Micromonospora</taxon>
    </lineage>
</organism>
<dbReference type="GO" id="GO:0005737">
    <property type="term" value="C:cytoplasm"/>
    <property type="evidence" value="ECO:0007669"/>
    <property type="project" value="TreeGrafter"/>
</dbReference>
<dbReference type="GO" id="GO:0008999">
    <property type="term" value="F:protein-N-terminal-alanine acetyltransferase activity"/>
    <property type="evidence" value="ECO:0007669"/>
    <property type="project" value="TreeGrafter"/>
</dbReference>
<dbReference type="PROSITE" id="PS51186">
    <property type="entry name" value="GNAT"/>
    <property type="match status" value="1"/>
</dbReference>
<comment type="caution">
    <text evidence="3">The sequence shown here is derived from an EMBL/GenBank/DDBJ whole genome shotgun (WGS) entry which is preliminary data.</text>
</comment>
<keyword evidence="4" id="KW-1185">Reference proteome</keyword>
<name>A0A3A9Y1N7_9ACTN</name>
<feature type="domain" description="N-acetyltransferase" evidence="1">
    <location>
        <begin position="10"/>
        <end position="185"/>
    </location>
</feature>
<dbReference type="SUPFAM" id="SSF55729">
    <property type="entry name" value="Acyl-CoA N-acyltransferases (Nat)"/>
    <property type="match status" value="1"/>
</dbReference>